<dbReference type="PANTHER" id="PTHR42781:SF4">
    <property type="entry name" value="SPERMIDINE_PUTRESCINE IMPORT ATP-BINDING PROTEIN POTA"/>
    <property type="match status" value="1"/>
</dbReference>
<accession>A0A6C1KH80</accession>
<dbReference type="AlphaFoldDB" id="A0A6C1KH80"/>
<evidence type="ECO:0000256" key="5">
    <source>
        <dbReference type="ARBA" id="ARBA00022741"/>
    </source>
</evidence>
<evidence type="ECO:0000256" key="6">
    <source>
        <dbReference type="ARBA" id="ARBA00022840"/>
    </source>
</evidence>
<evidence type="ECO:0000313" key="12">
    <source>
        <dbReference type="Proteomes" id="UP000305131"/>
    </source>
</evidence>
<gene>
    <name evidence="11" type="ORF">FBQ73_05395</name>
</gene>
<dbReference type="InterPro" id="IPR013611">
    <property type="entry name" value="Transp-assoc_OB_typ2"/>
</dbReference>
<dbReference type="InterPro" id="IPR003439">
    <property type="entry name" value="ABC_transporter-like_ATP-bd"/>
</dbReference>
<dbReference type="InterPro" id="IPR017871">
    <property type="entry name" value="ABC_transporter-like_CS"/>
</dbReference>
<dbReference type="Gene3D" id="3.40.50.300">
    <property type="entry name" value="P-loop containing nucleotide triphosphate hydrolases"/>
    <property type="match status" value="1"/>
</dbReference>
<keyword evidence="9" id="KW-0472">Membrane</keyword>
<sequence>MRGTVSVLIDDIVETNPVRSRTPAAIAKGLAFDAVELSYGGVPAVKGVSLAVKPGEVLCLLGQSGCGKTSLLRLAAGIERPDRGRILIDGEPVAGQGAFVPPERRGVGLVFQDYALFPHLTNLENVLFGLGGLKRAEAEREARLALARVDLADLADAYPHELSGGQQQRIALARAMAPRPGILLLDEPFSGLDKRLRDQVRADTLAVLRDAKATAIIVTHDPEEAMRLADRIALLRKGELVQLGPPAELYRRPADLGVARFFCELNEMEAVALDGQVDTPLGRFPASAGQREGEVVVAVRPQGIALAPPGLGIAGRVVERRFLGELDLVEVIVDGLDRPLLIRLRDAGAARKGDEVGLVVDPADVLVFAAGGA</sequence>
<keyword evidence="3" id="KW-1003">Cell membrane</keyword>
<dbReference type="CDD" id="cd03259">
    <property type="entry name" value="ABC_Carb_Solutes_like"/>
    <property type="match status" value="1"/>
</dbReference>
<evidence type="ECO:0000256" key="1">
    <source>
        <dbReference type="ARBA" id="ARBA00005417"/>
    </source>
</evidence>
<evidence type="ECO:0000256" key="2">
    <source>
        <dbReference type="ARBA" id="ARBA00022448"/>
    </source>
</evidence>
<evidence type="ECO:0000259" key="10">
    <source>
        <dbReference type="PROSITE" id="PS50893"/>
    </source>
</evidence>
<dbReference type="GO" id="GO:0043190">
    <property type="term" value="C:ATP-binding cassette (ABC) transporter complex"/>
    <property type="evidence" value="ECO:0007669"/>
    <property type="project" value="InterPro"/>
</dbReference>
<dbReference type="SUPFAM" id="SSF50331">
    <property type="entry name" value="MOP-like"/>
    <property type="match status" value="1"/>
</dbReference>
<dbReference type="SMART" id="SM00382">
    <property type="entry name" value="AAA"/>
    <property type="match status" value="1"/>
</dbReference>
<comment type="caution">
    <text evidence="11">The sequence shown here is derived from an EMBL/GenBank/DDBJ whole genome shotgun (WGS) entry which is preliminary data.</text>
</comment>
<reference evidence="11 12" key="1">
    <citation type="submission" date="2019-05" db="EMBL/GenBank/DDBJ databases">
        <authorList>
            <person name="Zhou X."/>
        </authorList>
    </citation>
    <scope>NUCLEOTIDE SEQUENCE [LARGE SCALE GENOMIC DNA]</scope>
    <source>
        <strain evidence="11 12">DSM 432</strain>
    </source>
</reference>
<keyword evidence="6 11" id="KW-0067">ATP-binding</keyword>
<evidence type="ECO:0000256" key="8">
    <source>
        <dbReference type="ARBA" id="ARBA00023065"/>
    </source>
</evidence>
<dbReference type="InterPro" id="IPR015853">
    <property type="entry name" value="ABC_transpr_FbpC"/>
</dbReference>
<dbReference type="InterPro" id="IPR003593">
    <property type="entry name" value="AAA+_ATPase"/>
</dbReference>
<dbReference type="SUPFAM" id="SSF52540">
    <property type="entry name" value="P-loop containing nucleoside triphosphate hydrolases"/>
    <property type="match status" value="1"/>
</dbReference>
<dbReference type="Proteomes" id="UP000305131">
    <property type="component" value="Unassembled WGS sequence"/>
</dbReference>
<dbReference type="Pfam" id="PF00005">
    <property type="entry name" value="ABC_tran"/>
    <property type="match status" value="1"/>
</dbReference>
<evidence type="ECO:0000256" key="9">
    <source>
        <dbReference type="ARBA" id="ARBA00023136"/>
    </source>
</evidence>
<dbReference type="PANTHER" id="PTHR42781">
    <property type="entry name" value="SPERMIDINE/PUTRESCINE IMPORT ATP-BINDING PROTEIN POTA"/>
    <property type="match status" value="1"/>
</dbReference>
<evidence type="ECO:0000256" key="4">
    <source>
        <dbReference type="ARBA" id="ARBA00022496"/>
    </source>
</evidence>
<dbReference type="OrthoDB" id="9802264at2"/>
<keyword evidence="7" id="KW-0408">Iron</keyword>
<dbReference type="PROSITE" id="PS50893">
    <property type="entry name" value="ABC_TRANSPORTER_2"/>
    <property type="match status" value="1"/>
</dbReference>
<keyword evidence="4" id="KW-0410">Iron transport</keyword>
<protein>
    <submittedName>
        <fullName evidence="11">ABC transporter ATP-binding protein</fullName>
    </submittedName>
</protein>
<dbReference type="GO" id="GO:0015408">
    <property type="term" value="F:ABC-type ferric iron transporter activity"/>
    <property type="evidence" value="ECO:0007669"/>
    <property type="project" value="InterPro"/>
</dbReference>
<dbReference type="InterPro" id="IPR027417">
    <property type="entry name" value="P-loop_NTPase"/>
</dbReference>
<dbReference type="FunFam" id="3.40.50.300:FF:000425">
    <property type="entry name" value="Probable ABC transporter, ATP-binding subunit"/>
    <property type="match status" value="1"/>
</dbReference>
<name>A0A6C1KH80_XANAU</name>
<evidence type="ECO:0000256" key="3">
    <source>
        <dbReference type="ARBA" id="ARBA00022475"/>
    </source>
</evidence>
<evidence type="ECO:0000313" key="11">
    <source>
        <dbReference type="EMBL" id="TLX43555.1"/>
    </source>
</evidence>
<dbReference type="GO" id="GO:0016887">
    <property type="term" value="F:ATP hydrolysis activity"/>
    <property type="evidence" value="ECO:0007669"/>
    <property type="project" value="InterPro"/>
</dbReference>
<feature type="domain" description="ABC transporter" evidence="10">
    <location>
        <begin position="30"/>
        <end position="262"/>
    </location>
</feature>
<comment type="similarity">
    <text evidence="1">Belongs to the ABC transporter superfamily.</text>
</comment>
<dbReference type="InterPro" id="IPR050093">
    <property type="entry name" value="ABC_SmlMolc_Importer"/>
</dbReference>
<evidence type="ECO:0000256" key="7">
    <source>
        <dbReference type="ARBA" id="ARBA00023004"/>
    </source>
</evidence>
<dbReference type="GO" id="GO:0005524">
    <property type="term" value="F:ATP binding"/>
    <property type="evidence" value="ECO:0007669"/>
    <property type="project" value="UniProtKB-KW"/>
</dbReference>
<keyword evidence="2" id="KW-0813">Transport</keyword>
<dbReference type="GO" id="GO:0015697">
    <property type="term" value="P:quaternary ammonium group transport"/>
    <property type="evidence" value="ECO:0007669"/>
    <property type="project" value="UniProtKB-ARBA"/>
</dbReference>
<dbReference type="InterPro" id="IPR008995">
    <property type="entry name" value="Mo/tungstate-bd_C_term_dom"/>
</dbReference>
<keyword evidence="5" id="KW-0547">Nucleotide-binding</keyword>
<keyword evidence="8" id="KW-0406">Ion transport</keyword>
<dbReference type="PROSITE" id="PS00211">
    <property type="entry name" value="ABC_TRANSPORTER_1"/>
    <property type="match status" value="1"/>
</dbReference>
<dbReference type="Pfam" id="PF08402">
    <property type="entry name" value="TOBE_2"/>
    <property type="match status" value="1"/>
</dbReference>
<dbReference type="EMBL" id="VAUP01000015">
    <property type="protein sequence ID" value="TLX43555.1"/>
    <property type="molecule type" value="Genomic_DNA"/>
</dbReference>
<proteinExistence type="inferred from homology"/>
<organism evidence="11 12">
    <name type="scientific">Xanthobacter autotrophicus</name>
    <dbReference type="NCBI Taxonomy" id="280"/>
    <lineage>
        <taxon>Bacteria</taxon>
        <taxon>Pseudomonadati</taxon>
        <taxon>Pseudomonadota</taxon>
        <taxon>Alphaproteobacteria</taxon>
        <taxon>Hyphomicrobiales</taxon>
        <taxon>Xanthobacteraceae</taxon>
        <taxon>Xanthobacter</taxon>
    </lineage>
</organism>